<evidence type="ECO:0000256" key="4">
    <source>
        <dbReference type="ARBA" id="ARBA00022884"/>
    </source>
</evidence>
<dbReference type="OrthoDB" id="9800507at2"/>
<evidence type="ECO:0000256" key="7">
    <source>
        <dbReference type="HAMAP-Rule" id="MF_00083"/>
    </source>
</evidence>
<feature type="binding site" evidence="7">
    <location>
        <position position="70"/>
    </location>
    <ligand>
        <name>tRNA</name>
        <dbReference type="ChEBI" id="CHEBI:17843"/>
    </ligand>
</feature>
<comment type="subunit">
    <text evidence="7">Monomer.</text>
</comment>
<feature type="binding site" evidence="7">
    <location>
        <position position="118"/>
    </location>
    <ligand>
        <name>tRNA</name>
        <dbReference type="ChEBI" id="CHEBI:17843"/>
    </ligand>
</feature>
<dbReference type="PROSITE" id="PS01195">
    <property type="entry name" value="PEPT_TRNA_HYDROL_1"/>
    <property type="match status" value="1"/>
</dbReference>
<evidence type="ECO:0000313" key="11">
    <source>
        <dbReference type="Proteomes" id="UP000295341"/>
    </source>
</evidence>
<dbReference type="Gene3D" id="3.40.50.1470">
    <property type="entry name" value="Peptidyl-tRNA hydrolase"/>
    <property type="match status" value="1"/>
</dbReference>
<feature type="binding site" evidence="7">
    <location>
        <position position="72"/>
    </location>
    <ligand>
        <name>tRNA</name>
        <dbReference type="ChEBI" id="CHEBI:17843"/>
    </ligand>
</feature>
<accession>A0A4R7PDW1</accession>
<keyword evidence="3 7" id="KW-0378">Hydrolase</keyword>
<dbReference type="GO" id="GO:0006515">
    <property type="term" value="P:protein quality control for misfolded or incompletely synthesized proteins"/>
    <property type="evidence" value="ECO:0007669"/>
    <property type="project" value="UniProtKB-UniRule"/>
</dbReference>
<gene>
    <name evidence="7" type="primary">pth</name>
    <name evidence="10" type="ORF">DFR24_1678</name>
</gene>
<dbReference type="PANTHER" id="PTHR17224">
    <property type="entry name" value="PEPTIDYL-TRNA HYDROLASE"/>
    <property type="match status" value="1"/>
</dbReference>
<organism evidence="10 11">
    <name type="scientific">Panacagrimonas perspica</name>
    <dbReference type="NCBI Taxonomy" id="381431"/>
    <lineage>
        <taxon>Bacteria</taxon>
        <taxon>Pseudomonadati</taxon>
        <taxon>Pseudomonadota</taxon>
        <taxon>Gammaproteobacteria</taxon>
        <taxon>Nevskiales</taxon>
        <taxon>Nevskiaceae</taxon>
        <taxon>Panacagrimonas</taxon>
    </lineage>
</organism>
<dbReference type="GO" id="GO:0000049">
    <property type="term" value="F:tRNA binding"/>
    <property type="evidence" value="ECO:0007669"/>
    <property type="project" value="UniProtKB-UniRule"/>
</dbReference>
<comment type="similarity">
    <text evidence="5 7 9">Belongs to the PTH family.</text>
</comment>
<feature type="binding site" evidence="7">
    <location>
        <position position="19"/>
    </location>
    <ligand>
        <name>tRNA</name>
        <dbReference type="ChEBI" id="CHEBI:17843"/>
    </ligand>
</feature>
<dbReference type="AlphaFoldDB" id="A0A4R7PDW1"/>
<keyword evidence="2 7" id="KW-0820">tRNA-binding</keyword>
<feature type="site" description="Discriminates between blocked and unblocked aminoacyl-tRNA" evidence="7">
    <location>
        <position position="14"/>
    </location>
</feature>
<dbReference type="GO" id="GO:0072344">
    <property type="term" value="P:rescue of stalled ribosome"/>
    <property type="evidence" value="ECO:0007669"/>
    <property type="project" value="UniProtKB-UniRule"/>
</dbReference>
<dbReference type="InterPro" id="IPR001328">
    <property type="entry name" value="Pept_tRNA_hydro"/>
</dbReference>
<dbReference type="PROSITE" id="PS01196">
    <property type="entry name" value="PEPT_TRNA_HYDROL_2"/>
    <property type="match status" value="1"/>
</dbReference>
<evidence type="ECO:0000256" key="9">
    <source>
        <dbReference type="RuleBase" id="RU004320"/>
    </source>
</evidence>
<dbReference type="Proteomes" id="UP000295341">
    <property type="component" value="Unassembled WGS sequence"/>
</dbReference>
<dbReference type="FunFam" id="3.40.50.1470:FF:000001">
    <property type="entry name" value="Peptidyl-tRNA hydrolase"/>
    <property type="match status" value="1"/>
</dbReference>
<evidence type="ECO:0000313" key="10">
    <source>
        <dbReference type="EMBL" id="TDU32287.1"/>
    </source>
</evidence>
<evidence type="ECO:0000256" key="2">
    <source>
        <dbReference type="ARBA" id="ARBA00022555"/>
    </source>
</evidence>
<keyword evidence="4 7" id="KW-0694">RNA-binding</keyword>
<evidence type="ECO:0000256" key="3">
    <source>
        <dbReference type="ARBA" id="ARBA00022801"/>
    </source>
</evidence>
<keyword evidence="11" id="KW-1185">Reference proteome</keyword>
<dbReference type="CDD" id="cd00462">
    <property type="entry name" value="PTH"/>
    <property type="match status" value="1"/>
</dbReference>
<dbReference type="NCBIfam" id="TIGR00447">
    <property type="entry name" value="pth"/>
    <property type="match status" value="1"/>
</dbReference>
<feature type="active site" description="Proton acceptor" evidence="7">
    <location>
        <position position="24"/>
    </location>
</feature>
<dbReference type="GO" id="GO:0005737">
    <property type="term" value="C:cytoplasm"/>
    <property type="evidence" value="ECO:0007669"/>
    <property type="project" value="UniProtKB-SubCell"/>
</dbReference>
<proteinExistence type="inferred from homology"/>
<dbReference type="PANTHER" id="PTHR17224:SF1">
    <property type="entry name" value="PEPTIDYL-TRNA HYDROLASE"/>
    <property type="match status" value="1"/>
</dbReference>
<dbReference type="InterPro" id="IPR036416">
    <property type="entry name" value="Pept_tRNA_hydro_sf"/>
</dbReference>
<dbReference type="GO" id="GO:0004045">
    <property type="term" value="F:peptidyl-tRNA hydrolase activity"/>
    <property type="evidence" value="ECO:0007669"/>
    <property type="project" value="UniProtKB-UniRule"/>
</dbReference>
<name>A0A4R7PDW1_9GAMM</name>
<evidence type="ECO:0000256" key="5">
    <source>
        <dbReference type="ARBA" id="ARBA00038063"/>
    </source>
</evidence>
<comment type="function">
    <text evidence="7">Hydrolyzes ribosome-free peptidyl-tRNAs (with 1 or more amino acids incorporated), which drop off the ribosome during protein synthesis, or as a result of ribosome stalling.</text>
</comment>
<keyword evidence="7" id="KW-0963">Cytoplasm</keyword>
<dbReference type="EMBL" id="SOBT01000008">
    <property type="protein sequence ID" value="TDU32287.1"/>
    <property type="molecule type" value="Genomic_DNA"/>
</dbReference>
<dbReference type="InterPro" id="IPR018171">
    <property type="entry name" value="Pept_tRNA_hydro_CS"/>
</dbReference>
<reference evidence="10 11" key="1">
    <citation type="submission" date="2019-03" db="EMBL/GenBank/DDBJ databases">
        <title>Genomic Encyclopedia of Type Strains, Phase IV (KMG-IV): sequencing the most valuable type-strain genomes for metagenomic binning, comparative biology and taxonomic classification.</title>
        <authorList>
            <person name="Goeker M."/>
        </authorList>
    </citation>
    <scope>NUCLEOTIDE SEQUENCE [LARGE SCALE GENOMIC DNA]</scope>
    <source>
        <strain evidence="10 11">DSM 26377</strain>
    </source>
</reference>
<comment type="caution">
    <text evidence="10">The sequence shown here is derived from an EMBL/GenBank/DDBJ whole genome shotgun (WGS) entry which is preliminary data.</text>
</comment>
<dbReference type="RefSeq" id="WP_133880800.1">
    <property type="nucleotide sequence ID" value="NZ_MWIN01000001.1"/>
</dbReference>
<feature type="site" description="Stabilizes the basic form of H active site to accept a proton" evidence="7">
    <location>
        <position position="97"/>
    </location>
</feature>
<comment type="subcellular location">
    <subcellularLocation>
        <location evidence="7">Cytoplasm</location>
    </subcellularLocation>
</comment>
<evidence type="ECO:0000256" key="6">
    <source>
        <dbReference type="ARBA" id="ARBA00050038"/>
    </source>
</evidence>
<dbReference type="SUPFAM" id="SSF53178">
    <property type="entry name" value="Peptidyl-tRNA hydrolase-like"/>
    <property type="match status" value="1"/>
</dbReference>
<comment type="function">
    <text evidence="7">Catalyzes the release of premature peptidyl moieties from peptidyl-tRNA molecules trapped in stalled 50S ribosomal subunits, and thus maintains levels of free tRNAs and 50S ribosomes.</text>
</comment>
<dbReference type="Pfam" id="PF01195">
    <property type="entry name" value="Pept_tRNA_hydro"/>
    <property type="match status" value="1"/>
</dbReference>
<dbReference type="EC" id="3.1.1.29" evidence="1 7"/>
<protein>
    <recommendedName>
        <fullName evidence="6 7">Peptidyl-tRNA hydrolase</fullName>
        <shortName evidence="7">Pth</shortName>
        <ecNumber evidence="1 7">3.1.1.29</ecNumber>
    </recommendedName>
</protein>
<sequence length="195" mass="21393">MVESRVIGLIGLGNPGSEYARTRHNAGFWLADRFVDRHRGSFRPESKFFGELARVKVAGTDVLVLKPSTYMNRSGQAVSALAQFYKLPVDDLLVAHDELDLPVGTVRLKLAGGHGGHNGLRDIHKPLGDGYRRLRIGVGHPGERHLVMPYLTEQRPSKVDEAALMAGIERSIDALELWLGSGWDKAVQALHTPGT</sequence>
<evidence type="ECO:0000256" key="8">
    <source>
        <dbReference type="RuleBase" id="RU000673"/>
    </source>
</evidence>
<dbReference type="HAMAP" id="MF_00083">
    <property type="entry name" value="Pept_tRNA_hydro_bact"/>
    <property type="match status" value="1"/>
</dbReference>
<evidence type="ECO:0000256" key="1">
    <source>
        <dbReference type="ARBA" id="ARBA00013260"/>
    </source>
</evidence>
<comment type="catalytic activity">
    <reaction evidence="7 8">
        <text>an N-acyl-L-alpha-aminoacyl-tRNA + H2O = an N-acyl-L-amino acid + a tRNA + H(+)</text>
        <dbReference type="Rhea" id="RHEA:54448"/>
        <dbReference type="Rhea" id="RHEA-COMP:10123"/>
        <dbReference type="Rhea" id="RHEA-COMP:13883"/>
        <dbReference type="ChEBI" id="CHEBI:15377"/>
        <dbReference type="ChEBI" id="CHEBI:15378"/>
        <dbReference type="ChEBI" id="CHEBI:59874"/>
        <dbReference type="ChEBI" id="CHEBI:78442"/>
        <dbReference type="ChEBI" id="CHEBI:138191"/>
        <dbReference type="EC" id="3.1.1.29"/>
    </reaction>
</comment>